<dbReference type="OrthoDB" id="21072at10239"/>
<keyword evidence="2" id="KW-1185">Reference proteome</keyword>
<gene>
    <name evidence="1" type="ORF">BM10_265</name>
</gene>
<evidence type="ECO:0000313" key="2">
    <source>
        <dbReference type="Proteomes" id="UP000225963"/>
    </source>
</evidence>
<dbReference type="EMBL" id="KT995480">
    <property type="protein sequence ID" value="ALO79669.1"/>
    <property type="molecule type" value="Genomic_DNA"/>
</dbReference>
<reference evidence="2" key="1">
    <citation type="submission" date="2015-11" db="EMBL/GenBank/DDBJ databases">
        <authorList>
            <person name="Sharaf A."/>
            <person name="Marie M.E."/>
            <person name="Esson H."/>
            <person name="El-Afifi I.S."/>
            <person name="Hammad M.A."/>
        </authorList>
    </citation>
    <scope>NUCLEOTIDE SEQUENCE [LARGE SCALE GENOMIC DNA]</scope>
</reference>
<dbReference type="Proteomes" id="UP000225963">
    <property type="component" value="Segment"/>
</dbReference>
<name>A0A0S2MV24_9CAUD</name>
<organism evidence="1 2">
    <name type="scientific">Bacillus phage BM15</name>
    <dbReference type="NCBI Taxonomy" id="1755680"/>
    <lineage>
        <taxon>Viruses</taxon>
        <taxon>Duplodnaviria</taxon>
        <taxon>Heunggongvirae</taxon>
        <taxon>Uroviricota</taxon>
        <taxon>Caudoviricetes</taxon>
        <taxon>Herelleviridae</taxon>
        <taxon>Bastillevirinae</taxon>
        <taxon>Caeruleovirus</taxon>
        <taxon>Caeruleovirus BM15</taxon>
    </lineage>
</organism>
<proteinExistence type="predicted"/>
<protein>
    <submittedName>
        <fullName evidence="1">Uncharacterized protein</fullName>
    </submittedName>
</protein>
<sequence length="122" mass="13868">MTNENTNTNTNEELEPIVGHLVVKGGLHSEFLNATTSAVKKYTKQGYDVETHYQMVLDPNNGELVHSAYIVGKLKETKPEPLIDSFEIKRLEEWVENEYIMGEMPNGAYNTIQALLEQNKQI</sequence>
<evidence type="ECO:0000313" key="1">
    <source>
        <dbReference type="EMBL" id="ALO79669.1"/>
    </source>
</evidence>
<accession>A0A0S2MV24</accession>